<dbReference type="GO" id="GO:0009007">
    <property type="term" value="F:site-specific DNA-methyltransferase (adenine-specific) activity"/>
    <property type="evidence" value="ECO:0007669"/>
    <property type="project" value="UniProtKB-EC"/>
</dbReference>
<name>A0A1R4IWZ7_9MICC</name>
<dbReference type="PANTHER" id="PTHR33841">
    <property type="entry name" value="DNA METHYLTRANSFERASE YEEA-RELATED"/>
    <property type="match status" value="1"/>
</dbReference>
<dbReference type="InterPro" id="IPR029063">
    <property type="entry name" value="SAM-dependent_MTases_sf"/>
</dbReference>
<dbReference type="InterPro" id="IPR050953">
    <property type="entry name" value="N4_N6_ade-DNA_methylase"/>
</dbReference>
<evidence type="ECO:0000313" key="7">
    <source>
        <dbReference type="EMBL" id="SJN24396.1"/>
    </source>
</evidence>
<dbReference type="Pfam" id="PF07669">
    <property type="entry name" value="Eco57I"/>
    <property type="match status" value="1"/>
</dbReference>
<keyword evidence="2" id="KW-0489">Methyltransferase</keyword>
<evidence type="ECO:0000256" key="4">
    <source>
        <dbReference type="ARBA" id="ARBA00022691"/>
    </source>
</evidence>
<keyword evidence="3" id="KW-0808">Transferase</keyword>
<dbReference type="GO" id="GO:0032259">
    <property type="term" value="P:methylation"/>
    <property type="evidence" value="ECO:0007669"/>
    <property type="project" value="UniProtKB-KW"/>
</dbReference>
<proteinExistence type="predicted"/>
<evidence type="ECO:0000256" key="1">
    <source>
        <dbReference type="ARBA" id="ARBA00011900"/>
    </source>
</evidence>
<evidence type="ECO:0000313" key="8">
    <source>
        <dbReference type="Proteomes" id="UP000196230"/>
    </source>
</evidence>
<dbReference type="RefSeq" id="WP_245829821.1">
    <property type="nucleotide sequence ID" value="NZ_FUKP01000032.1"/>
</dbReference>
<dbReference type="PANTHER" id="PTHR33841:SF1">
    <property type="entry name" value="DNA METHYLTRANSFERASE A"/>
    <property type="match status" value="1"/>
</dbReference>
<keyword evidence="4" id="KW-0949">S-adenosyl-L-methionine</keyword>
<evidence type="ECO:0000256" key="3">
    <source>
        <dbReference type="ARBA" id="ARBA00022679"/>
    </source>
</evidence>
<accession>A0A1R4IWZ7</accession>
<reference evidence="7 8" key="1">
    <citation type="submission" date="2017-02" db="EMBL/GenBank/DDBJ databases">
        <authorList>
            <person name="Peterson S.W."/>
        </authorList>
    </citation>
    <scope>NUCLEOTIDE SEQUENCE [LARGE SCALE GENOMIC DNA]</scope>
    <source>
        <strain evidence="7 8">2B3F</strain>
    </source>
</reference>
<dbReference type="GO" id="GO:0006304">
    <property type="term" value="P:DNA modification"/>
    <property type="evidence" value="ECO:0007669"/>
    <property type="project" value="InterPro"/>
</dbReference>
<evidence type="ECO:0000259" key="6">
    <source>
        <dbReference type="Pfam" id="PF07669"/>
    </source>
</evidence>
<dbReference type="Gene3D" id="3.40.50.150">
    <property type="entry name" value="Vaccinia Virus protein VP39"/>
    <property type="match status" value="2"/>
</dbReference>
<evidence type="ECO:0000256" key="2">
    <source>
        <dbReference type="ARBA" id="ARBA00022603"/>
    </source>
</evidence>
<gene>
    <name evidence="7" type="ORF">FM125_05075</name>
</gene>
<feature type="domain" description="Type II methyltransferase M.TaqI-like" evidence="6">
    <location>
        <begin position="481"/>
        <end position="805"/>
    </location>
</feature>
<dbReference type="InterPro" id="IPR011639">
    <property type="entry name" value="MethylTrfase_TaqI-like_dom"/>
</dbReference>
<dbReference type="EC" id="2.1.1.72" evidence="1"/>
<organism evidence="7 8">
    <name type="scientific">Micrococcus lylae</name>
    <dbReference type="NCBI Taxonomy" id="1273"/>
    <lineage>
        <taxon>Bacteria</taxon>
        <taxon>Bacillati</taxon>
        <taxon>Actinomycetota</taxon>
        <taxon>Actinomycetes</taxon>
        <taxon>Micrococcales</taxon>
        <taxon>Micrococcaceae</taxon>
        <taxon>Micrococcus</taxon>
    </lineage>
</organism>
<sequence>MEDAVAKDEPTLATPYVTDTETFTSTARLLSALFVAEDGPQFALVLAGRWCIVAEASRWAEGRYLGVDLQLVAERNDAKRGGEIDRALTILEAASLAPDAEGGIWWSTALEESVRHTVGVSEDLREGVRRSIEVIANEVVTRRAAAGLEPLPKDQAQPLAVQSLRYLYRILFLLYAEASPELGVLPSGAAEYDSGYSVDRLRELTLVDLTTGQARNGTHLYESLRVLTELVDRGPRPWDVDPDAGAPGLDFQPLRADLFRPEATAHIDQVRLGNAALQQVLQHLLLSKEQKGRARGFISYAELGINQLGAVYEGLMSYTGFFAEEDLYEVAPGGDASKGSWVVPVDRSDHLAAKDFVRAEDPATGELKAVRHARGTFVYRLSGRERQQSASYYTPEVLTRFTVQQALEELLDQNGTTTSAEDILTLTVCEPALGSGAFAIEAVDQLAREYLARRQEELGRRIDPEDYPHELQKVKAHIALHQVYGVDLNATAVELAEVSLWLSTMVTGLQAPWFGLRLRRGNSLIGARRSVYAGSDLRKDRSWMKAVPEDRPLSELHDDGSGTSGSVFHFLLPSEGWGSGVEAPKQVRDLVPDEVKALRAWRSGVRRKLTAQQVKDLEALTQRAEKLWALALRRLTLAEQQSGRDLDLWGRDVPATRSAVTREQIEASLADQNGAYRRLRRVMDAWCALWFWPLIETEVAPPSMHQWIDALQMLLGRDTERRSRKWMTSFTVDDDWEGLADTEQRDRVLADAKPVDQVLQAHPWLRVCERVAQAQGFFHWELDFAAVFARGGFDLQVGNPPWVRPDVEIELLLAEGDPWWQLAHKPSVAQKKERRPLALAVAGVQDLVVSATADTKTVAEYLSSVPEYPNFGGRPDLYRAFMGQVWRHAAPDGIAALIHPESHFTDDKTHALRRETYRRLRRHWQFINELRLFEIHNLVQYGIHVYGQAQEVDFVQAAGLFHPDTVGRSLVHDGSGEEPGFKHEGRWDQRPHAARIQQVTADILTLWSSVTDPGATDPSVSRMLYTVNSAATRVLSATAQAGRIGALGLSFSTGWNETTDRTAGRFTLDWGPVAWRDAILQGPHLHVSTPLVKTPRESMRSNKDWSAVDHEAMGPDALPVTSYTPAGDRKVYNEQYTRWGDDREYSARDFYRVAWRRMAANTGERTLIPALIPPKAAHVHTVMSAGGSSVDNRTLVALQGVLGALLSDFSIRAAPKGDILGGTANRLPMVPLDHPLLPALVLRTLQLNCLTDAYADLWEECWDPAFAQDEAILPRYGRAVVGKQWTAQTPLRRAEDRRNAQVEIDSLVALMLGVDVEDLCTVYRTTFAVLHGYDQDKYTYDRNGRLVPTEVLSVWKKKGERMTQEERTAVHPGSGVAYEYELPFATRDREEDFRTAYAEFERRLKEAEG</sequence>
<dbReference type="Proteomes" id="UP000196230">
    <property type="component" value="Unassembled WGS sequence"/>
</dbReference>
<dbReference type="SUPFAM" id="SSF53335">
    <property type="entry name" value="S-adenosyl-L-methionine-dependent methyltransferases"/>
    <property type="match status" value="1"/>
</dbReference>
<protein>
    <recommendedName>
        <fullName evidence="1">site-specific DNA-methyltransferase (adenine-specific)</fullName>
        <ecNumber evidence="1">2.1.1.72</ecNumber>
    </recommendedName>
</protein>
<comment type="catalytic activity">
    <reaction evidence="5">
        <text>a 2'-deoxyadenosine in DNA + S-adenosyl-L-methionine = an N(6)-methyl-2'-deoxyadenosine in DNA + S-adenosyl-L-homocysteine + H(+)</text>
        <dbReference type="Rhea" id="RHEA:15197"/>
        <dbReference type="Rhea" id="RHEA-COMP:12418"/>
        <dbReference type="Rhea" id="RHEA-COMP:12419"/>
        <dbReference type="ChEBI" id="CHEBI:15378"/>
        <dbReference type="ChEBI" id="CHEBI:57856"/>
        <dbReference type="ChEBI" id="CHEBI:59789"/>
        <dbReference type="ChEBI" id="CHEBI:90615"/>
        <dbReference type="ChEBI" id="CHEBI:90616"/>
        <dbReference type="EC" id="2.1.1.72"/>
    </reaction>
</comment>
<dbReference type="EMBL" id="FUKP01000032">
    <property type="protein sequence ID" value="SJN24396.1"/>
    <property type="molecule type" value="Genomic_DNA"/>
</dbReference>
<evidence type="ECO:0000256" key="5">
    <source>
        <dbReference type="ARBA" id="ARBA00047942"/>
    </source>
</evidence>